<dbReference type="Pfam" id="PF02668">
    <property type="entry name" value="TauD"/>
    <property type="match status" value="1"/>
</dbReference>
<organism evidence="3 4">
    <name type="scientific">Leucothrix pacifica</name>
    <dbReference type="NCBI Taxonomy" id="1247513"/>
    <lineage>
        <taxon>Bacteria</taxon>
        <taxon>Pseudomonadati</taxon>
        <taxon>Pseudomonadota</taxon>
        <taxon>Gammaproteobacteria</taxon>
        <taxon>Thiotrichales</taxon>
        <taxon>Thiotrichaceae</taxon>
        <taxon>Leucothrix</taxon>
    </lineage>
</organism>
<keyword evidence="1" id="KW-0560">Oxidoreductase</keyword>
<proteinExistence type="predicted"/>
<evidence type="ECO:0000313" key="4">
    <source>
        <dbReference type="Proteomes" id="UP000245539"/>
    </source>
</evidence>
<evidence type="ECO:0000256" key="1">
    <source>
        <dbReference type="ARBA" id="ARBA00023002"/>
    </source>
</evidence>
<dbReference type="EMBL" id="QGKM01000076">
    <property type="protein sequence ID" value="PWQ92774.1"/>
    <property type="molecule type" value="Genomic_DNA"/>
</dbReference>
<sequence>MEFFPAKLNDQNYLKWREQKLTSANRSAQSRLIHLKNAASLRDSERLSIITDCLHHNFALYQFDDPSQNEKSAVHHFAKQVGLHSLDGNICADQDQLTSITVTKHKGQHDYIPYTPKKLSWHTDGYYNTKERQINGMLLHCANPASQGGESWLMDHELIYLLLRDENPEYVNALFAEDALTIPANIIDGEVIRPAQTGPVFSITNNGRLHMRYSARLRNIEWKDDPLVTEATEFLQQLWKDGSYFIVKHTLQTGQGVICNNVLHCRTAFEDDSENNRLLFRGRYYEGIS</sequence>
<keyword evidence="3" id="KW-0223">Dioxygenase</keyword>
<dbReference type="InterPro" id="IPR003819">
    <property type="entry name" value="TauD/TfdA-like"/>
</dbReference>
<accession>A0A317C2C6</accession>
<dbReference type="Gene3D" id="3.60.130.10">
    <property type="entry name" value="Clavaminate synthase-like"/>
    <property type="match status" value="1"/>
</dbReference>
<dbReference type="SUPFAM" id="SSF51197">
    <property type="entry name" value="Clavaminate synthase-like"/>
    <property type="match status" value="1"/>
</dbReference>
<comment type="caution">
    <text evidence="3">The sequence shown here is derived from an EMBL/GenBank/DDBJ whole genome shotgun (WGS) entry which is preliminary data.</text>
</comment>
<dbReference type="Proteomes" id="UP000245539">
    <property type="component" value="Unassembled WGS sequence"/>
</dbReference>
<name>A0A317C2C6_9GAMM</name>
<feature type="domain" description="TauD/TfdA-like" evidence="2">
    <location>
        <begin position="57"/>
        <end position="281"/>
    </location>
</feature>
<dbReference type="AlphaFoldDB" id="A0A317C2C6"/>
<dbReference type="InterPro" id="IPR042098">
    <property type="entry name" value="TauD-like_sf"/>
</dbReference>
<evidence type="ECO:0000313" key="3">
    <source>
        <dbReference type="EMBL" id="PWQ92774.1"/>
    </source>
</evidence>
<dbReference type="GO" id="GO:0016706">
    <property type="term" value="F:2-oxoglutarate-dependent dioxygenase activity"/>
    <property type="evidence" value="ECO:0007669"/>
    <property type="project" value="UniProtKB-ARBA"/>
</dbReference>
<gene>
    <name evidence="3" type="ORF">DKW60_19390</name>
</gene>
<keyword evidence="4" id="KW-1185">Reference proteome</keyword>
<dbReference type="OrthoDB" id="9770519at2"/>
<reference evidence="3 4" key="1">
    <citation type="submission" date="2018-05" db="EMBL/GenBank/DDBJ databases">
        <title>Leucothrix arctica sp. nov., isolated from Arctic seawater.</title>
        <authorList>
            <person name="Choi A."/>
            <person name="Baek K."/>
        </authorList>
    </citation>
    <scope>NUCLEOTIDE SEQUENCE [LARGE SCALE GENOMIC DNA]</scope>
    <source>
        <strain evidence="3 4">JCM 18388</strain>
    </source>
</reference>
<protein>
    <submittedName>
        <fullName evidence="3">Taurine catabolism dioxygenase TauD</fullName>
    </submittedName>
</protein>
<evidence type="ECO:0000259" key="2">
    <source>
        <dbReference type="Pfam" id="PF02668"/>
    </source>
</evidence>
<dbReference type="RefSeq" id="WP_109839324.1">
    <property type="nucleotide sequence ID" value="NZ_QGKM01000076.1"/>
</dbReference>